<evidence type="ECO:0000256" key="6">
    <source>
        <dbReference type="ARBA" id="ARBA00022556"/>
    </source>
</evidence>
<dbReference type="SUPFAM" id="SSF52540">
    <property type="entry name" value="P-loop containing nucleoside triphosphate hydrolases"/>
    <property type="match status" value="1"/>
</dbReference>
<feature type="binding site" evidence="13">
    <location>
        <begin position="52"/>
        <end position="59"/>
    </location>
    <ligand>
        <name>ATP</name>
        <dbReference type="ChEBI" id="CHEBI:30616"/>
    </ligand>
</feature>
<evidence type="ECO:0000256" key="10">
    <source>
        <dbReference type="ARBA" id="ARBA00022840"/>
    </source>
</evidence>
<evidence type="ECO:0000256" key="7">
    <source>
        <dbReference type="ARBA" id="ARBA00022679"/>
    </source>
</evidence>
<name>A0A344TCS4_9BACT</name>
<organism evidence="15 16">
    <name type="scientific">Runella rosea</name>
    <dbReference type="NCBI Taxonomy" id="2259595"/>
    <lineage>
        <taxon>Bacteria</taxon>
        <taxon>Pseudomonadati</taxon>
        <taxon>Bacteroidota</taxon>
        <taxon>Cytophagia</taxon>
        <taxon>Cytophagales</taxon>
        <taxon>Spirosomataceae</taxon>
        <taxon>Runella</taxon>
    </lineage>
</organism>
<dbReference type="GO" id="GO:0009245">
    <property type="term" value="P:lipid A biosynthetic process"/>
    <property type="evidence" value="ECO:0007669"/>
    <property type="project" value="UniProtKB-UniRule"/>
</dbReference>
<dbReference type="InterPro" id="IPR027417">
    <property type="entry name" value="P-loop_NTPase"/>
</dbReference>
<evidence type="ECO:0000313" key="15">
    <source>
        <dbReference type="EMBL" id="AXE16445.1"/>
    </source>
</evidence>
<dbReference type="Proteomes" id="UP000251993">
    <property type="component" value="Chromosome"/>
</dbReference>
<evidence type="ECO:0000256" key="8">
    <source>
        <dbReference type="ARBA" id="ARBA00022741"/>
    </source>
</evidence>
<evidence type="ECO:0000313" key="16">
    <source>
        <dbReference type="Proteomes" id="UP000251993"/>
    </source>
</evidence>
<dbReference type="RefSeq" id="WP_114065232.1">
    <property type="nucleotide sequence ID" value="NZ_CP030850.1"/>
</dbReference>
<feature type="transmembrane region" description="Helical" evidence="14">
    <location>
        <begin position="12"/>
        <end position="30"/>
    </location>
</feature>
<dbReference type="AlphaFoldDB" id="A0A344TCS4"/>
<dbReference type="GO" id="GO:0005524">
    <property type="term" value="F:ATP binding"/>
    <property type="evidence" value="ECO:0007669"/>
    <property type="project" value="UniProtKB-UniRule"/>
</dbReference>
<evidence type="ECO:0000256" key="12">
    <source>
        <dbReference type="ARBA" id="ARBA00029757"/>
    </source>
</evidence>
<keyword evidence="14" id="KW-0472">Membrane</keyword>
<keyword evidence="14" id="KW-0812">Transmembrane</keyword>
<keyword evidence="11 13" id="KW-0443">Lipid metabolism</keyword>
<proteinExistence type="inferred from homology"/>
<keyword evidence="16" id="KW-1185">Reference proteome</keyword>
<keyword evidence="9 13" id="KW-0418">Kinase</keyword>
<evidence type="ECO:0000256" key="13">
    <source>
        <dbReference type="HAMAP-Rule" id="MF_00409"/>
    </source>
</evidence>
<dbReference type="EC" id="2.7.1.130" evidence="3 13"/>
<comment type="catalytic activity">
    <reaction evidence="13">
        <text>a lipid A disaccharide + ATP = a lipid IVA + ADP + H(+)</text>
        <dbReference type="Rhea" id="RHEA:67840"/>
        <dbReference type="ChEBI" id="CHEBI:15378"/>
        <dbReference type="ChEBI" id="CHEBI:30616"/>
        <dbReference type="ChEBI" id="CHEBI:176343"/>
        <dbReference type="ChEBI" id="CHEBI:176425"/>
        <dbReference type="ChEBI" id="CHEBI:456216"/>
        <dbReference type="EC" id="2.7.1.130"/>
    </reaction>
</comment>
<evidence type="ECO:0000256" key="9">
    <source>
        <dbReference type="ARBA" id="ARBA00022777"/>
    </source>
</evidence>
<dbReference type="EMBL" id="CP030850">
    <property type="protein sequence ID" value="AXE16445.1"/>
    <property type="molecule type" value="Genomic_DNA"/>
</dbReference>
<comment type="similarity">
    <text evidence="13">Belongs to the LpxK family.</text>
</comment>
<dbReference type="PANTHER" id="PTHR42724:SF1">
    <property type="entry name" value="TETRAACYLDISACCHARIDE 4'-KINASE, MITOCHONDRIAL-RELATED"/>
    <property type="match status" value="1"/>
</dbReference>
<evidence type="ECO:0000256" key="1">
    <source>
        <dbReference type="ARBA" id="ARBA00002274"/>
    </source>
</evidence>
<comment type="function">
    <text evidence="1 13">Transfers the gamma-phosphate of ATP to the 4'-position of a tetraacyldisaccharide 1-phosphate intermediate (termed DS-1-P) to form tetraacyldisaccharide 1,4'-bis-phosphate (lipid IVA).</text>
</comment>
<evidence type="ECO:0000256" key="14">
    <source>
        <dbReference type="SAM" id="Phobius"/>
    </source>
</evidence>
<sequence length="351" mass="40846">MLRKLSNVLRWILWPISVLYGIVTYIRNYLYNNELKKIYLSELYTINIGNLTVGGTGKTPHIEYLQQLLSHNWKISVLSRGYGRKTTGYREVRDQSTALEVGDEPLQFYHKFGHQTPVFVCEKRVEGILRIEKEKPNTQIILLDDAFQHRAIRPHLNLLLTDYRRLFYQDYVLPMGLLREFRLGAKRANAVIVTKCPQQLSETDKNEIVRQIQKFTLPSTPVFFSTFRYGTPVPYFNHLPLLIDNQPISLISGIAQPLLFEEAASAIYKVIGHNALGDHHNYSEEDVWTFAKMAQKSPILTTEKDWVKLFPLLEKMGLQEAQFYYWPIQVGFDSPTFDQYILNEVAKQSRV</sequence>
<accession>A0A344TCS4</accession>
<protein>
    <recommendedName>
        <fullName evidence="4 13">Tetraacyldisaccharide 4'-kinase</fullName>
        <ecNumber evidence="3 13">2.7.1.130</ecNumber>
    </recommendedName>
    <alternativeName>
        <fullName evidence="12 13">Lipid A 4'-kinase</fullName>
    </alternativeName>
</protein>
<evidence type="ECO:0000256" key="11">
    <source>
        <dbReference type="ARBA" id="ARBA00023098"/>
    </source>
</evidence>
<keyword evidence="5 13" id="KW-0444">Lipid biosynthesis</keyword>
<dbReference type="GO" id="GO:0005886">
    <property type="term" value="C:plasma membrane"/>
    <property type="evidence" value="ECO:0007669"/>
    <property type="project" value="TreeGrafter"/>
</dbReference>
<dbReference type="KEGG" id="run:DR864_01230"/>
<dbReference type="OrthoDB" id="9766423at2"/>
<comment type="pathway">
    <text evidence="2 13">Glycolipid biosynthesis; lipid IV(A) biosynthesis; lipid IV(A) from (3R)-3-hydroxytetradecanoyl-[acyl-carrier-protein] and UDP-N-acetyl-alpha-D-glucosamine: step 6/6.</text>
</comment>
<evidence type="ECO:0000256" key="4">
    <source>
        <dbReference type="ARBA" id="ARBA00016436"/>
    </source>
</evidence>
<dbReference type="NCBIfam" id="TIGR00682">
    <property type="entry name" value="lpxK"/>
    <property type="match status" value="1"/>
</dbReference>
<gene>
    <name evidence="13 15" type="primary">lpxK</name>
    <name evidence="15" type="ORF">DR864_01230</name>
</gene>
<keyword evidence="8 13" id="KW-0547">Nucleotide-binding</keyword>
<evidence type="ECO:0000256" key="3">
    <source>
        <dbReference type="ARBA" id="ARBA00012071"/>
    </source>
</evidence>
<evidence type="ECO:0000256" key="2">
    <source>
        <dbReference type="ARBA" id="ARBA00004870"/>
    </source>
</evidence>
<dbReference type="GO" id="GO:0009244">
    <property type="term" value="P:lipopolysaccharide core region biosynthetic process"/>
    <property type="evidence" value="ECO:0007669"/>
    <property type="project" value="TreeGrafter"/>
</dbReference>
<dbReference type="GO" id="GO:0009029">
    <property type="term" value="F:lipid-A 4'-kinase activity"/>
    <property type="evidence" value="ECO:0007669"/>
    <property type="project" value="UniProtKB-UniRule"/>
</dbReference>
<evidence type="ECO:0000256" key="5">
    <source>
        <dbReference type="ARBA" id="ARBA00022516"/>
    </source>
</evidence>
<dbReference type="UniPathway" id="UPA00359">
    <property type="reaction ID" value="UER00482"/>
</dbReference>
<keyword evidence="7 13" id="KW-0808">Transferase</keyword>
<keyword evidence="6 13" id="KW-0441">Lipid A biosynthesis</keyword>
<dbReference type="PANTHER" id="PTHR42724">
    <property type="entry name" value="TETRAACYLDISACCHARIDE 4'-KINASE"/>
    <property type="match status" value="1"/>
</dbReference>
<dbReference type="Pfam" id="PF02606">
    <property type="entry name" value="LpxK"/>
    <property type="match status" value="1"/>
</dbReference>
<dbReference type="InterPro" id="IPR003758">
    <property type="entry name" value="LpxK"/>
</dbReference>
<reference evidence="15 16" key="1">
    <citation type="submission" date="2018-07" db="EMBL/GenBank/DDBJ databases">
        <title>Genome sequencing of Runella.</title>
        <authorList>
            <person name="Baek M.-G."/>
            <person name="Yi H."/>
        </authorList>
    </citation>
    <scope>NUCLEOTIDE SEQUENCE [LARGE SCALE GENOMIC DNA]</scope>
    <source>
        <strain evidence="15 16">HYN0085</strain>
    </source>
</reference>
<keyword evidence="10 13" id="KW-0067">ATP-binding</keyword>
<keyword evidence="14" id="KW-1133">Transmembrane helix</keyword>
<dbReference type="HAMAP" id="MF_00409">
    <property type="entry name" value="LpxK"/>
    <property type="match status" value="1"/>
</dbReference>